<dbReference type="Proteomes" id="UP000224460">
    <property type="component" value="Unassembled WGS sequence"/>
</dbReference>
<sequence length="96" mass="10979">MFSIEQILLLMGVLVFLVTAVVEVTKKLVPIKTDYYVLGVSVLLSVLSYLVYVSYNKAAIIWYYIVGAITLGFLVAYVSMFGWEKFIKLWEQSRRG</sequence>
<name>A0AC61DG44_9FIRM</name>
<accession>A0AC61DG44</accession>
<proteinExistence type="predicted"/>
<evidence type="ECO:0000313" key="2">
    <source>
        <dbReference type="Proteomes" id="UP000224460"/>
    </source>
</evidence>
<organism evidence="1 2">
    <name type="scientific">Sporanaerobium hydrogeniformans</name>
    <dbReference type="NCBI Taxonomy" id="3072179"/>
    <lineage>
        <taxon>Bacteria</taxon>
        <taxon>Bacillati</taxon>
        <taxon>Bacillota</taxon>
        <taxon>Clostridia</taxon>
        <taxon>Lachnospirales</taxon>
        <taxon>Lachnospiraceae</taxon>
        <taxon>Sporanaerobium</taxon>
    </lineage>
</organism>
<reference evidence="1" key="1">
    <citation type="submission" date="2017-10" db="EMBL/GenBank/DDBJ databases">
        <title>Genome sequence of cellulolytic Lachnospiraceae bacterium XHS1971 isolated from hotspring sediment.</title>
        <authorList>
            <person name="Vasudevan G."/>
            <person name="Joshi A.J."/>
            <person name="Hivarkar S."/>
            <person name="Lanjekar V.B."/>
            <person name="Dhakephalkar P.K."/>
            <person name="Dagar S."/>
        </authorList>
    </citation>
    <scope>NUCLEOTIDE SEQUENCE</scope>
    <source>
        <strain evidence="1">XHS1971</strain>
    </source>
</reference>
<evidence type="ECO:0000313" key="1">
    <source>
        <dbReference type="EMBL" id="PHV71922.1"/>
    </source>
</evidence>
<keyword evidence="2" id="KW-1185">Reference proteome</keyword>
<gene>
    <name evidence="1" type="ORF">CS063_00120</name>
</gene>
<comment type="caution">
    <text evidence="1">The sequence shown here is derived from an EMBL/GenBank/DDBJ whole genome shotgun (WGS) entry which is preliminary data.</text>
</comment>
<dbReference type="EMBL" id="PEDL01000001">
    <property type="protein sequence ID" value="PHV71922.1"/>
    <property type="molecule type" value="Genomic_DNA"/>
</dbReference>
<protein>
    <submittedName>
        <fullName evidence="1">Uncharacterized protein</fullName>
    </submittedName>
</protein>